<proteinExistence type="predicted"/>
<organism evidence="2 3">
    <name type="scientific">Aspergillus nanangensis</name>
    <dbReference type="NCBI Taxonomy" id="2582783"/>
    <lineage>
        <taxon>Eukaryota</taxon>
        <taxon>Fungi</taxon>
        <taxon>Dikarya</taxon>
        <taxon>Ascomycota</taxon>
        <taxon>Pezizomycotina</taxon>
        <taxon>Eurotiomycetes</taxon>
        <taxon>Eurotiomycetidae</taxon>
        <taxon>Eurotiales</taxon>
        <taxon>Aspergillaceae</taxon>
        <taxon>Aspergillus</taxon>
        <taxon>Aspergillus subgen. Circumdati</taxon>
    </lineage>
</organism>
<dbReference type="Proteomes" id="UP001194746">
    <property type="component" value="Unassembled WGS sequence"/>
</dbReference>
<evidence type="ECO:0008006" key="4">
    <source>
        <dbReference type="Google" id="ProtNLM"/>
    </source>
</evidence>
<evidence type="ECO:0000313" key="3">
    <source>
        <dbReference type="Proteomes" id="UP001194746"/>
    </source>
</evidence>
<protein>
    <recommendedName>
        <fullName evidence="4">C2H2 finger domain protein</fullName>
    </recommendedName>
</protein>
<feature type="region of interest" description="Disordered" evidence="1">
    <location>
        <begin position="14"/>
        <end position="54"/>
    </location>
</feature>
<reference evidence="2" key="1">
    <citation type="journal article" date="2019" name="Beilstein J. Org. Chem.">
        <title>Nanangenines: drimane sesquiterpenoids as the dominant metabolite cohort of a novel Australian fungus, Aspergillus nanangensis.</title>
        <authorList>
            <person name="Lacey H.J."/>
            <person name="Gilchrist C.L.M."/>
            <person name="Crombie A."/>
            <person name="Kalaitzis J.A."/>
            <person name="Vuong D."/>
            <person name="Rutledge P.J."/>
            <person name="Turner P."/>
            <person name="Pitt J.I."/>
            <person name="Lacey E."/>
            <person name="Chooi Y.H."/>
            <person name="Piggott A.M."/>
        </authorList>
    </citation>
    <scope>NUCLEOTIDE SEQUENCE</scope>
    <source>
        <strain evidence="2">MST-FP2251</strain>
    </source>
</reference>
<evidence type="ECO:0000256" key="1">
    <source>
        <dbReference type="SAM" id="MobiDB-lite"/>
    </source>
</evidence>
<feature type="region of interest" description="Disordered" evidence="1">
    <location>
        <begin position="99"/>
        <end position="178"/>
    </location>
</feature>
<name>A0AAD4CAE8_ASPNN</name>
<evidence type="ECO:0000313" key="2">
    <source>
        <dbReference type="EMBL" id="KAF9882801.1"/>
    </source>
</evidence>
<feature type="compositionally biased region" description="Low complexity" evidence="1">
    <location>
        <begin position="160"/>
        <end position="170"/>
    </location>
</feature>
<comment type="caution">
    <text evidence="2">The sequence shown here is derived from an EMBL/GenBank/DDBJ whole genome shotgun (WGS) entry which is preliminary data.</text>
</comment>
<gene>
    <name evidence="2" type="ORF">FE257_005133</name>
</gene>
<keyword evidence="3" id="KW-1185">Reference proteome</keyword>
<dbReference type="AlphaFoldDB" id="A0AAD4CAE8"/>
<dbReference type="GO" id="GO:0003700">
    <property type="term" value="F:DNA-binding transcription factor activity"/>
    <property type="evidence" value="ECO:0007669"/>
    <property type="project" value="InterPro"/>
</dbReference>
<dbReference type="InterPro" id="IPR039970">
    <property type="entry name" value="TF_Grauzone"/>
</dbReference>
<dbReference type="EMBL" id="VCAU01000216">
    <property type="protein sequence ID" value="KAF9882801.1"/>
    <property type="molecule type" value="Genomic_DNA"/>
</dbReference>
<accession>A0AAD4CAE8</accession>
<feature type="compositionally biased region" description="Basic residues" evidence="1">
    <location>
        <begin position="146"/>
        <end position="159"/>
    </location>
</feature>
<dbReference type="PANTHER" id="PTHR23225">
    <property type="entry name" value="ZINC FINGER PROTEIN"/>
    <property type="match status" value="1"/>
</dbReference>
<sequence>MPWAMDITVPDHSTHLHGLGVTGPPAGSEMSFGSDLSSTSGADSPRSPPHAAYLQMTSYPSPPYSCYEDTVMPPQHGCWGSPSPSIIDLNTQSIVPPHAIQPCLDANPMFETGQIPSLPSSSPPQETPSPEPPRRRKSASTVARTRPQKQTRPKSKTTRPTRSTLKSKPTPSRKKKSKSERVFICSFSRYGCPSTFASKNEWKRHVTSKHIQLGFYRCDVSRCKPEHLESGKTRVRNYFNRKDLFTQHQRRMHAPWVDRQQKHAGSDKEQTAFEHSLEDIRIRCWHEQRKPPPQSACGFCGQLFAGPKSWDQRMEHVGHHFETSDLPVEAEGEDFALRDWAINEGIVRAETGTGQVKLTAQYL</sequence>
<reference evidence="2" key="2">
    <citation type="submission" date="2020-02" db="EMBL/GenBank/DDBJ databases">
        <authorList>
            <person name="Gilchrist C.L.M."/>
            <person name="Chooi Y.-H."/>
        </authorList>
    </citation>
    <scope>NUCLEOTIDE SEQUENCE</scope>
    <source>
        <strain evidence="2">MST-FP2251</strain>
    </source>
</reference>
<feature type="compositionally biased region" description="Pro residues" evidence="1">
    <location>
        <begin position="121"/>
        <end position="131"/>
    </location>
</feature>
<dbReference type="PANTHER" id="PTHR23225:SF2">
    <property type="entry name" value="AT09679P-RELATED"/>
    <property type="match status" value="1"/>
</dbReference>